<protein>
    <recommendedName>
        <fullName evidence="4 9">Thiopurine S-methyltransferase</fullName>
        <ecNumber evidence="4 9">2.1.1.67</ecNumber>
    </recommendedName>
    <alternativeName>
        <fullName evidence="9">Thiopurine methyltransferase</fullName>
    </alternativeName>
</protein>
<dbReference type="InterPro" id="IPR008854">
    <property type="entry name" value="TPMT"/>
</dbReference>
<dbReference type="RefSeq" id="WP_088620061.1">
    <property type="nucleotide sequence ID" value="NZ_CP022129.1"/>
</dbReference>
<dbReference type="OrthoDB" id="9778208at2"/>
<dbReference type="NCBIfam" id="NF009732">
    <property type="entry name" value="PRK13255.1"/>
    <property type="match status" value="1"/>
</dbReference>
<keyword evidence="12" id="KW-1185">Reference proteome</keyword>
<reference evidence="11 12" key="1">
    <citation type="submission" date="2017-06" db="EMBL/GenBank/DDBJ databases">
        <title>Genome Sequencing of the methanotroph Methylovulum psychrotolerants str. HV10-M2 isolated from a high-altitude environment.</title>
        <authorList>
            <person name="Mateos-Rivera A."/>
        </authorList>
    </citation>
    <scope>NUCLEOTIDE SEQUENCE [LARGE SCALE GENOMIC DNA]</scope>
    <source>
        <strain evidence="11 12">HV10_M2</strain>
    </source>
</reference>
<sequence length="221" mass="25195">MTSRDNLLWLQCWRDQQTDFNQKSVNPLLMRFWPGLGLVRGSRVFVPLCGKSLDMIWLAQQGHEVIGVELSPIAVRAFFRENHLKPTRRRVGQFTLWRQGRLSILCGDFFSLTLAELGQIDTVYDRAALTALPEAIRMLYIAHLQAIVSQAAQVFLLTTEDAQADETLGEALGVGEEITALYAEGFAIELTHVESVFERNPEWPEQPPERTEYKVYRLSSK</sequence>
<comment type="similarity">
    <text evidence="3 9">Belongs to the class I-like SAM-binding methyltransferase superfamily. TPMT family.</text>
</comment>
<accession>A0A1Z4C135</accession>
<dbReference type="PIRSF" id="PIRSF023956">
    <property type="entry name" value="Thiopurine_S-methyltransferase"/>
    <property type="match status" value="1"/>
</dbReference>
<dbReference type="InterPro" id="IPR029063">
    <property type="entry name" value="SAM-dependent_MTases_sf"/>
</dbReference>
<evidence type="ECO:0000313" key="11">
    <source>
        <dbReference type="EMBL" id="ASF47189.1"/>
    </source>
</evidence>
<keyword evidence="7 9" id="KW-0808">Transferase</keyword>
<dbReference type="AlphaFoldDB" id="A0A1Z4C135"/>
<evidence type="ECO:0000256" key="7">
    <source>
        <dbReference type="ARBA" id="ARBA00022679"/>
    </source>
</evidence>
<dbReference type="Pfam" id="PF05724">
    <property type="entry name" value="TPMT"/>
    <property type="match status" value="1"/>
</dbReference>
<dbReference type="InterPro" id="IPR025835">
    <property type="entry name" value="Thiopurine_S-MeTrfase"/>
</dbReference>
<dbReference type="GO" id="GO:0008119">
    <property type="term" value="F:thiopurine S-methyltransferase activity"/>
    <property type="evidence" value="ECO:0007669"/>
    <property type="project" value="UniProtKB-UniRule"/>
</dbReference>
<dbReference type="Gene3D" id="3.40.50.150">
    <property type="entry name" value="Vaccinia Virus protein VP39"/>
    <property type="match status" value="1"/>
</dbReference>
<evidence type="ECO:0000256" key="9">
    <source>
        <dbReference type="HAMAP-Rule" id="MF_00812"/>
    </source>
</evidence>
<evidence type="ECO:0000256" key="4">
    <source>
        <dbReference type="ARBA" id="ARBA00011905"/>
    </source>
</evidence>
<dbReference type="Proteomes" id="UP000197019">
    <property type="component" value="Chromosome"/>
</dbReference>
<dbReference type="GO" id="GO:0032259">
    <property type="term" value="P:methylation"/>
    <property type="evidence" value="ECO:0007669"/>
    <property type="project" value="UniProtKB-KW"/>
</dbReference>
<evidence type="ECO:0000313" key="12">
    <source>
        <dbReference type="Proteomes" id="UP000197019"/>
    </source>
</evidence>
<feature type="region of interest" description="Disordered" evidence="10">
    <location>
        <begin position="201"/>
        <end position="221"/>
    </location>
</feature>
<dbReference type="PROSITE" id="PS51585">
    <property type="entry name" value="SAM_MT_TPMT"/>
    <property type="match status" value="1"/>
</dbReference>
<feature type="compositionally biased region" description="Basic and acidic residues" evidence="10">
    <location>
        <begin position="201"/>
        <end position="215"/>
    </location>
</feature>
<dbReference type="EC" id="2.1.1.67" evidence="4 9"/>
<evidence type="ECO:0000256" key="8">
    <source>
        <dbReference type="ARBA" id="ARBA00022691"/>
    </source>
</evidence>
<evidence type="ECO:0000256" key="6">
    <source>
        <dbReference type="ARBA" id="ARBA00022603"/>
    </source>
</evidence>
<dbReference type="PANTHER" id="PTHR10259:SF11">
    <property type="entry name" value="THIOPURINE S-METHYLTRANSFERASE"/>
    <property type="match status" value="1"/>
</dbReference>
<dbReference type="SUPFAM" id="SSF53335">
    <property type="entry name" value="S-adenosyl-L-methionine-dependent methyltransferases"/>
    <property type="match status" value="1"/>
</dbReference>
<evidence type="ECO:0000256" key="1">
    <source>
        <dbReference type="ARBA" id="ARBA00000903"/>
    </source>
</evidence>
<organism evidence="11 12">
    <name type="scientific">Methylovulum psychrotolerans</name>
    <dbReference type="NCBI Taxonomy" id="1704499"/>
    <lineage>
        <taxon>Bacteria</taxon>
        <taxon>Pseudomonadati</taxon>
        <taxon>Pseudomonadota</taxon>
        <taxon>Gammaproteobacteria</taxon>
        <taxon>Methylococcales</taxon>
        <taxon>Methylococcaceae</taxon>
        <taxon>Methylovulum</taxon>
    </lineage>
</organism>
<dbReference type="FunFam" id="3.40.50.150:FF:000101">
    <property type="entry name" value="Thiopurine S-methyltransferase"/>
    <property type="match status" value="1"/>
</dbReference>
<evidence type="ECO:0000256" key="10">
    <source>
        <dbReference type="SAM" id="MobiDB-lite"/>
    </source>
</evidence>
<dbReference type="EMBL" id="CP022129">
    <property type="protein sequence ID" value="ASF47189.1"/>
    <property type="molecule type" value="Genomic_DNA"/>
</dbReference>
<dbReference type="GO" id="GO:0005737">
    <property type="term" value="C:cytoplasm"/>
    <property type="evidence" value="ECO:0007669"/>
    <property type="project" value="UniProtKB-SubCell"/>
</dbReference>
<dbReference type="PANTHER" id="PTHR10259">
    <property type="entry name" value="THIOPURINE S-METHYLTRANSFERASE"/>
    <property type="match status" value="1"/>
</dbReference>
<evidence type="ECO:0000256" key="3">
    <source>
        <dbReference type="ARBA" id="ARBA00008145"/>
    </source>
</evidence>
<proteinExistence type="inferred from homology"/>
<feature type="binding site" evidence="9">
    <location>
        <position position="48"/>
    </location>
    <ligand>
        <name>S-adenosyl-L-methionine</name>
        <dbReference type="ChEBI" id="CHEBI:59789"/>
    </ligand>
</feature>
<feature type="binding site" evidence="9">
    <location>
        <position position="126"/>
    </location>
    <ligand>
        <name>S-adenosyl-L-methionine</name>
        <dbReference type="ChEBI" id="CHEBI:59789"/>
    </ligand>
</feature>
<name>A0A1Z4C135_9GAMM</name>
<feature type="binding site" evidence="9">
    <location>
        <position position="69"/>
    </location>
    <ligand>
        <name>S-adenosyl-L-methionine</name>
        <dbReference type="ChEBI" id="CHEBI:59789"/>
    </ligand>
</feature>
<gene>
    <name evidence="9" type="primary">tpm</name>
    <name evidence="11" type="ORF">CEK71_14550</name>
</gene>
<keyword evidence="5 9" id="KW-0963">Cytoplasm</keyword>
<evidence type="ECO:0000256" key="2">
    <source>
        <dbReference type="ARBA" id="ARBA00004496"/>
    </source>
</evidence>
<dbReference type="CDD" id="cd02440">
    <property type="entry name" value="AdoMet_MTases"/>
    <property type="match status" value="1"/>
</dbReference>
<feature type="binding site" evidence="9">
    <location>
        <position position="13"/>
    </location>
    <ligand>
        <name>S-adenosyl-L-methionine</name>
        <dbReference type="ChEBI" id="CHEBI:59789"/>
    </ligand>
</feature>
<keyword evidence="8 9" id="KW-0949">S-adenosyl-L-methionine</keyword>
<keyword evidence="6 9" id="KW-0489">Methyltransferase</keyword>
<dbReference type="HAMAP" id="MF_00812">
    <property type="entry name" value="Thiopur_methtran"/>
    <property type="match status" value="1"/>
</dbReference>
<evidence type="ECO:0000256" key="5">
    <source>
        <dbReference type="ARBA" id="ARBA00022490"/>
    </source>
</evidence>
<comment type="subcellular location">
    <subcellularLocation>
        <location evidence="2 9">Cytoplasm</location>
    </subcellularLocation>
</comment>
<dbReference type="KEGG" id="mpsy:CEK71_14550"/>
<comment type="catalytic activity">
    <reaction evidence="1 9">
        <text>S-adenosyl-L-methionine + a thiopurine = S-adenosyl-L-homocysteine + a thiopurine S-methylether.</text>
        <dbReference type="EC" id="2.1.1.67"/>
    </reaction>
</comment>